<evidence type="ECO:0000256" key="1">
    <source>
        <dbReference type="PIRSR" id="PIRSR016184-1"/>
    </source>
</evidence>
<name>A0A9P4QGL6_9PEZI</name>
<dbReference type="InterPro" id="IPR003719">
    <property type="entry name" value="Phenazine_PhzF-like"/>
</dbReference>
<dbReference type="AlphaFoldDB" id="A0A9P4QGL6"/>
<protein>
    <submittedName>
        <fullName evidence="2">Diaminopimelate epimerase-like protein</fullName>
    </submittedName>
</protein>
<dbReference type="SUPFAM" id="SSF54506">
    <property type="entry name" value="Diaminopimelate epimerase-like"/>
    <property type="match status" value="1"/>
</dbReference>
<evidence type="ECO:0000313" key="3">
    <source>
        <dbReference type="Proteomes" id="UP000799441"/>
    </source>
</evidence>
<dbReference type="PIRSF" id="PIRSF016184">
    <property type="entry name" value="PhzC_PhzF"/>
    <property type="match status" value="1"/>
</dbReference>
<dbReference type="PANTHER" id="PTHR13774:SF32">
    <property type="entry name" value="ANTISENSE-ENHANCING SEQUENCE 1"/>
    <property type="match status" value="1"/>
</dbReference>
<dbReference type="GO" id="GO:0016853">
    <property type="term" value="F:isomerase activity"/>
    <property type="evidence" value="ECO:0007669"/>
    <property type="project" value="TreeGrafter"/>
</dbReference>
<accession>A0A9P4QGL6</accession>
<sequence length="309" mass="32795">MVAGQQQLDFVTLDVFSQTPYEGNPLAVVLIPPGRDLPTDTLQTIAREFNLSETVFIYLNDDAAEPRWRIRIFTTASELPFAGHPTIGAAVHALGHLLLASGGGPPRAVKGTFTCDAGPIEVDFDASTGVAQASIPHNVHLHAQPVTLDDVYALQPALRAAGVKPLAMRTVSPVRGMNFICVELPDLETLAKLGTTGVATLPRLDDEWDVGFSGSLFYVRTGEGEGAIRTRMIEGLLEDPATGSASCGLGALICLEAKVGGEFCITQGVEMGRRSDIGVKVTLSDDKASVSRIDLKGTAVHVMQGKLTY</sequence>
<dbReference type="Proteomes" id="UP000799441">
    <property type="component" value="Unassembled WGS sequence"/>
</dbReference>
<dbReference type="GO" id="GO:0005737">
    <property type="term" value="C:cytoplasm"/>
    <property type="evidence" value="ECO:0007669"/>
    <property type="project" value="TreeGrafter"/>
</dbReference>
<dbReference type="PANTHER" id="PTHR13774">
    <property type="entry name" value="PHENAZINE BIOSYNTHESIS PROTEIN"/>
    <property type="match status" value="1"/>
</dbReference>
<organism evidence="2 3">
    <name type="scientific">Polychaeton citri CBS 116435</name>
    <dbReference type="NCBI Taxonomy" id="1314669"/>
    <lineage>
        <taxon>Eukaryota</taxon>
        <taxon>Fungi</taxon>
        <taxon>Dikarya</taxon>
        <taxon>Ascomycota</taxon>
        <taxon>Pezizomycotina</taxon>
        <taxon>Dothideomycetes</taxon>
        <taxon>Dothideomycetidae</taxon>
        <taxon>Capnodiales</taxon>
        <taxon>Capnodiaceae</taxon>
        <taxon>Polychaeton</taxon>
    </lineage>
</organism>
<dbReference type="OrthoDB" id="412383at2759"/>
<gene>
    <name evidence="2" type="ORF">K431DRAFT_218209</name>
</gene>
<reference evidence="2" key="1">
    <citation type="journal article" date="2020" name="Stud. Mycol.">
        <title>101 Dothideomycetes genomes: a test case for predicting lifestyles and emergence of pathogens.</title>
        <authorList>
            <person name="Haridas S."/>
            <person name="Albert R."/>
            <person name="Binder M."/>
            <person name="Bloem J."/>
            <person name="Labutti K."/>
            <person name="Salamov A."/>
            <person name="Andreopoulos B."/>
            <person name="Baker S."/>
            <person name="Barry K."/>
            <person name="Bills G."/>
            <person name="Bluhm B."/>
            <person name="Cannon C."/>
            <person name="Castanera R."/>
            <person name="Culley D."/>
            <person name="Daum C."/>
            <person name="Ezra D."/>
            <person name="Gonzalez J."/>
            <person name="Henrissat B."/>
            <person name="Kuo A."/>
            <person name="Liang C."/>
            <person name="Lipzen A."/>
            <person name="Lutzoni F."/>
            <person name="Magnuson J."/>
            <person name="Mondo S."/>
            <person name="Nolan M."/>
            <person name="Ohm R."/>
            <person name="Pangilinan J."/>
            <person name="Park H.-J."/>
            <person name="Ramirez L."/>
            <person name="Alfaro M."/>
            <person name="Sun H."/>
            <person name="Tritt A."/>
            <person name="Yoshinaga Y."/>
            <person name="Zwiers L.-H."/>
            <person name="Turgeon B."/>
            <person name="Goodwin S."/>
            <person name="Spatafora J."/>
            <person name="Crous P."/>
            <person name="Grigoriev I."/>
        </authorList>
    </citation>
    <scope>NUCLEOTIDE SEQUENCE</scope>
    <source>
        <strain evidence="2">CBS 116435</strain>
    </source>
</reference>
<dbReference type="NCBIfam" id="TIGR00654">
    <property type="entry name" value="PhzF_family"/>
    <property type="match status" value="1"/>
</dbReference>
<feature type="active site" evidence="1">
    <location>
        <position position="53"/>
    </location>
</feature>
<evidence type="ECO:0000313" key="2">
    <source>
        <dbReference type="EMBL" id="KAF2724372.1"/>
    </source>
</evidence>
<dbReference type="Pfam" id="PF02567">
    <property type="entry name" value="PhzC-PhzF"/>
    <property type="match status" value="1"/>
</dbReference>
<dbReference type="Gene3D" id="3.10.310.10">
    <property type="entry name" value="Diaminopimelate Epimerase, Chain A, domain 1"/>
    <property type="match status" value="2"/>
</dbReference>
<proteinExistence type="predicted"/>
<dbReference type="EMBL" id="MU003772">
    <property type="protein sequence ID" value="KAF2724372.1"/>
    <property type="molecule type" value="Genomic_DNA"/>
</dbReference>
<comment type="caution">
    <text evidence="2">The sequence shown here is derived from an EMBL/GenBank/DDBJ whole genome shotgun (WGS) entry which is preliminary data.</text>
</comment>
<keyword evidence="3" id="KW-1185">Reference proteome</keyword>